<keyword evidence="6" id="KW-1185">Reference proteome</keyword>
<evidence type="ECO:0000313" key="5">
    <source>
        <dbReference type="EMBL" id="MBS4197607.1"/>
    </source>
</evidence>
<reference evidence="5 6" key="1">
    <citation type="submission" date="2021-05" db="EMBL/GenBank/DDBJ databases">
        <title>Novel Bacillus species.</title>
        <authorList>
            <person name="Liu G."/>
        </authorList>
    </citation>
    <scope>NUCLEOTIDE SEQUENCE [LARGE SCALE GENOMIC DNA]</scope>
    <source>
        <strain evidence="6">FJAT-49780</strain>
    </source>
</reference>
<dbReference type="SMART" id="SM00354">
    <property type="entry name" value="HTH_LACI"/>
    <property type="match status" value="1"/>
</dbReference>
<dbReference type="InterPro" id="IPR046335">
    <property type="entry name" value="LacI/GalR-like_sensor"/>
</dbReference>
<evidence type="ECO:0000256" key="1">
    <source>
        <dbReference type="ARBA" id="ARBA00023015"/>
    </source>
</evidence>
<dbReference type="Proteomes" id="UP000681414">
    <property type="component" value="Unassembled WGS sequence"/>
</dbReference>
<name>A0A942TJ64_9BACI</name>
<dbReference type="PANTHER" id="PTHR30146:SF109">
    <property type="entry name" value="HTH-TYPE TRANSCRIPTIONAL REGULATOR GALS"/>
    <property type="match status" value="1"/>
</dbReference>
<dbReference type="PANTHER" id="PTHR30146">
    <property type="entry name" value="LACI-RELATED TRANSCRIPTIONAL REPRESSOR"/>
    <property type="match status" value="1"/>
</dbReference>
<comment type="caution">
    <text evidence="5">The sequence shown here is derived from an EMBL/GenBank/DDBJ whole genome shotgun (WGS) entry which is preliminary data.</text>
</comment>
<dbReference type="RefSeq" id="WP_213126821.1">
    <property type="nucleotide sequence ID" value="NZ_JAGYPG010000004.1"/>
</dbReference>
<dbReference type="SUPFAM" id="SSF47413">
    <property type="entry name" value="lambda repressor-like DNA-binding domains"/>
    <property type="match status" value="1"/>
</dbReference>
<dbReference type="SUPFAM" id="SSF53822">
    <property type="entry name" value="Periplasmic binding protein-like I"/>
    <property type="match status" value="1"/>
</dbReference>
<sequence length="330" mass="37708">MKNTTSFEIAKLCGVSRGTVYRALNNKPGIKPETKEKILRVANSLGYRPNFVAQSLVKKKTMTIGIIVFDLNNRIFSQIINSIESYGRKNNYFVYLTLSHKDSDLEKEQIQYLVDRQVDAIIMMSVNKGKEFEDFLKQFNIPIVTFGNKISENIPFVWINDKQAIKDAVSYLHNKKYTKIIYVCPQLGHLYTNENKYSPEQRLEGFIEALEELDDMNAEIVSTHDYLQTIHELVSHSSEKIAILCTSDIYALQVAKSLKKNNIKIPEDVGVMGFDNIDILEFTSPALTSISFSLEEIGRSLFNSIMHLINEEDAPKEILLDHNIIARESV</sequence>
<dbReference type="PROSITE" id="PS50932">
    <property type="entry name" value="HTH_LACI_2"/>
    <property type="match status" value="1"/>
</dbReference>
<dbReference type="Gene3D" id="3.40.50.2300">
    <property type="match status" value="2"/>
</dbReference>
<dbReference type="AlphaFoldDB" id="A0A942TJ64"/>
<gene>
    <name evidence="5" type="ORF">KHA97_21405</name>
</gene>
<dbReference type="GO" id="GO:0003700">
    <property type="term" value="F:DNA-binding transcription factor activity"/>
    <property type="evidence" value="ECO:0007669"/>
    <property type="project" value="TreeGrafter"/>
</dbReference>
<accession>A0A942TJ64</accession>
<protein>
    <submittedName>
        <fullName evidence="5">LacI family DNA-binding transcriptional regulator</fullName>
    </submittedName>
</protein>
<dbReference type="CDD" id="cd01392">
    <property type="entry name" value="HTH_LacI"/>
    <property type="match status" value="1"/>
</dbReference>
<keyword evidence="2 5" id="KW-0238">DNA-binding</keyword>
<dbReference type="CDD" id="cd06267">
    <property type="entry name" value="PBP1_LacI_sugar_binding-like"/>
    <property type="match status" value="1"/>
</dbReference>
<dbReference type="InterPro" id="IPR028082">
    <property type="entry name" value="Peripla_BP_I"/>
</dbReference>
<dbReference type="EMBL" id="JAGYPG010000004">
    <property type="protein sequence ID" value="MBS4197607.1"/>
    <property type="molecule type" value="Genomic_DNA"/>
</dbReference>
<evidence type="ECO:0000256" key="2">
    <source>
        <dbReference type="ARBA" id="ARBA00023125"/>
    </source>
</evidence>
<keyword evidence="1" id="KW-0805">Transcription regulation</keyword>
<dbReference type="Pfam" id="PF00356">
    <property type="entry name" value="LacI"/>
    <property type="match status" value="1"/>
</dbReference>
<dbReference type="GO" id="GO:0000976">
    <property type="term" value="F:transcription cis-regulatory region binding"/>
    <property type="evidence" value="ECO:0007669"/>
    <property type="project" value="TreeGrafter"/>
</dbReference>
<dbReference type="InterPro" id="IPR000843">
    <property type="entry name" value="HTH_LacI"/>
</dbReference>
<evidence type="ECO:0000259" key="4">
    <source>
        <dbReference type="PROSITE" id="PS50932"/>
    </source>
</evidence>
<keyword evidence="3" id="KW-0804">Transcription</keyword>
<dbReference type="Gene3D" id="1.10.260.40">
    <property type="entry name" value="lambda repressor-like DNA-binding domains"/>
    <property type="match status" value="1"/>
</dbReference>
<organism evidence="5 6">
    <name type="scientific">Lederbergia citri</name>
    <dbReference type="NCBI Taxonomy" id="2833580"/>
    <lineage>
        <taxon>Bacteria</taxon>
        <taxon>Bacillati</taxon>
        <taxon>Bacillota</taxon>
        <taxon>Bacilli</taxon>
        <taxon>Bacillales</taxon>
        <taxon>Bacillaceae</taxon>
        <taxon>Lederbergia</taxon>
    </lineage>
</organism>
<evidence type="ECO:0000256" key="3">
    <source>
        <dbReference type="ARBA" id="ARBA00023163"/>
    </source>
</evidence>
<dbReference type="Pfam" id="PF13377">
    <property type="entry name" value="Peripla_BP_3"/>
    <property type="match status" value="1"/>
</dbReference>
<proteinExistence type="predicted"/>
<dbReference type="InterPro" id="IPR010982">
    <property type="entry name" value="Lambda_DNA-bd_dom_sf"/>
</dbReference>
<evidence type="ECO:0000313" key="6">
    <source>
        <dbReference type="Proteomes" id="UP000681414"/>
    </source>
</evidence>
<feature type="domain" description="HTH lacI-type" evidence="4">
    <location>
        <begin position="4"/>
        <end position="58"/>
    </location>
</feature>